<reference evidence="2" key="1">
    <citation type="journal article" date="2012" name="J. Virol.">
        <title>Eastern chimpanzees, but not bonobos, represent a simian immunodeficiency virus reservoir.</title>
        <authorList>
            <person name="Li Y."/>
            <person name="Ndjango J.B."/>
            <person name="Learn G.H."/>
            <person name="Ramirez M.A."/>
            <person name="Keele B.F."/>
            <person name="Bibollet-Ruche F."/>
            <person name="Liu W."/>
            <person name="Easlick J.L."/>
            <person name="Decker J.M."/>
            <person name="Rudicell R.S."/>
            <person name="Inogwabini B.I."/>
            <person name="Ahuka-Mundeke S."/>
            <person name="Leendertz F.H."/>
            <person name="Reynolds V."/>
            <person name="Muller M.N."/>
            <person name="Chancellor R.L."/>
            <person name="Rundus A.S."/>
            <person name="Simmons N."/>
            <person name="Worobey M."/>
            <person name="Shaw G.M."/>
            <person name="Peeters M."/>
            <person name="Sharp P.M."/>
            <person name="Hahn B.H."/>
        </authorList>
    </citation>
    <scope>NUCLEOTIDE SEQUENCE</scope>
    <source>
        <strain evidence="2">KA2235</strain>
    </source>
</reference>
<organismHost>
    <name type="scientific">Pan troglodytes</name>
    <name type="common">Chimpanzee</name>
    <dbReference type="NCBI Taxonomy" id="9598"/>
</organismHost>
<protein>
    <submittedName>
        <fullName evidence="2">Tat protein</fullName>
    </submittedName>
</protein>
<organismHost>
    <name type="scientific">Cercopithecidae</name>
    <name type="common">Old World monkeys</name>
    <dbReference type="NCBI Taxonomy" id="9527"/>
</organismHost>
<sequence length="44" mass="4538">SLPPTIGKQDCPKKSKKEVEAAPEAGGQSGLKDSSVYCGQICDS</sequence>
<name>J3SGK1_SIV</name>
<organism evidence="2">
    <name type="scientific">Simian immunodeficiency virus</name>
    <name type="common">SIV</name>
    <dbReference type="NCBI Taxonomy" id="11723"/>
    <lineage>
        <taxon>Viruses</taxon>
        <taxon>Riboviria</taxon>
        <taxon>Pararnavirae</taxon>
        <taxon>Artverviricota</taxon>
        <taxon>Revtraviricetes</taxon>
        <taxon>Ortervirales</taxon>
        <taxon>Retroviridae</taxon>
        <taxon>Orthoretrovirinae</taxon>
        <taxon>Lentivirus</taxon>
        <taxon>Lentivirus simimdef</taxon>
    </lineage>
</organism>
<proteinExistence type="predicted"/>
<gene>
    <name evidence="2" type="primary">tat</name>
</gene>
<feature type="compositionally biased region" description="Basic and acidic residues" evidence="1">
    <location>
        <begin position="10"/>
        <end position="20"/>
    </location>
</feature>
<feature type="region of interest" description="Disordered" evidence="1">
    <location>
        <begin position="1"/>
        <end position="34"/>
    </location>
</feature>
<evidence type="ECO:0000256" key="1">
    <source>
        <dbReference type="SAM" id="MobiDB-lite"/>
    </source>
</evidence>
<accession>J3SGK1</accession>
<feature type="non-terminal residue" evidence="2">
    <location>
        <position position="1"/>
    </location>
</feature>
<evidence type="ECO:0000313" key="2">
    <source>
        <dbReference type="EMBL" id="AFM85400.1"/>
    </source>
</evidence>
<dbReference type="EMBL" id="JQ866068">
    <property type="protein sequence ID" value="AFM85400.1"/>
    <property type="molecule type" value="Genomic_RNA"/>
</dbReference>